<evidence type="ECO:0000259" key="1">
    <source>
        <dbReference type="Pfam" id="PF13521"/>
    </source>
</evidence>
<dbReference type="SUPFAM" id="SSF52540">
    <property type="entry name" value="P-loop containing nucleoside triphosphate hydrolases"/>
    <property type="match status" value="1"/>
</dbReference>
<organism evidence="2 3">
    <name type="scientific">Geofilum rubicundum JCM 15548</name>
    <dbReference type="NCBI Taxonomy" id="1236989"/>
    <lineage>
        <taxon>Bacteria</taxon>
        <taxon>Pseudomonadati</taxon>
        <taxon>Bacteroidota</taxon>
        <taxon>Bacteroidia</taxon>
        <taxon>Marinilabiliales</taxon>
        <taxon>Marinilabiliaceae</taxon>
        <taxon>Geofilum</taxon>
    </lineage>
</organism>
<dbReference type="InterPro" id="IPR052735">
    <property type="entry name" value="NAD_biosynth-regulator"/>
</dbReference>
<evidence type="ECO:0000313" key="2">
    <source>
        <dbReference type="EMBL" id="GAO27588.1"/>
    </source>
</evidence>
<name>A0A0E9LQL4_9BACT</name>
<proteinExistence type="predicted"/>
<comment type="caution">
    <text evidence="2">The sequence shown here is derived from an EMBL/GenBank/DDBJ whole genome shotgun (WGS) entry which is preliminary data.</text>
</comment>
<keyword evidence="2" id="KW-0808">Transferase</keyword>
<sequence>MKWIVITGAESSGKSTLTGQLSKVFAGMGVFEYARDYVERLKRPYQQKDVETVAKRQLYFACKIRKDHANSDIFVFFDTFLIVTKIWLEEVYHNSPIWLNQAIIDNKPDLVLLCEPDLEWQADGVRENSDKRDYLFHRYRKELEYYQIPYSIVNGKGDKRLQLAVQSIHNKF</sequence>
<gene>
    <name evidence="2" type="ORF">JCM15548_14425</name>
</gene>
<protein>
    <submittedName>
        <fullName evidence="2">Ribosylnicotinamide kinase</fullName>
    </submittedName>
</protein>
<dbReference type="RefSeq" id="WP_062128487.1">
    <property type="nucleotide sequence ID" value="NZ_BAZW01000076.1"/>
</dbReference>
<dbReference type="Proteomes" id="UP000032900">
    <property type="component" value="Unassembled WGS sequence"/>
</dbReference>
<dbReference type="STRING" id="1236989.JCM15548_14425"/>
<feature type="domain" description="NadR/Ttd14 AAA" evidence="1">
    <location>
        <begin position="4"/>
        <end position="158"/>
    </location>
</feature>
<dbReference type="OrthoDB" id="9151999at2"/>
<dbReference type="InterPro" id="IPR038727">
    <property type="entry name" value="NadR/Ttd14_AAA_dom"/>
</dbReference>
<dbReference type="GO" id="GO:0016301">
    <property type="term" value="F:kinase activity"/>
    <property type="evidence" value="ECO:0007669"/>
    <property type="project" value="UniProtKB-KW"/>
</dbReference>
<accession>A0A0E9LQL4</accession>
<dbReference type="AlphaFoldDB" id="A0A0E9LQL4"/>
<dbReference type="PANTHER" id="PTHR37512:SF1">
    <property type="entry name" value="NADR_TTD14 AAA DOMAIN-CONTAINING PROTEIN"/>
    <property type="match status" value="1"/>
</dbReference>
<dbReference type="InterPro" id="IPR027417">
    <property type="entry name" value="P-loop_NTPase"/>
</dbReference>
<reference evidence="2 3" key="1">
    <citation type="journal article" date="2015" name="Microbes Environ.">
        <title>Distribution and evolution of nitrogen fixation genes in the phylum bacteroidetes.</title>
        <authorList>
            <person name="Inoue J."/>
            <person name="Oshima K."/>
            <person name="Suda W."/>
            <person name="Sakamoto M."/>
            <person name="Iino T."/>
            <person name="Noda S."/>
            <person name="Hongoh Y."/>
            <person name="Hattori M."/>
            <person name="Ohkuma M."/>
        </authorList>
    </citation>
    <scope>NUCLEOTIDE SEQUENCE [LARGE SCALE GENOMIC DNA]</scope>
    <source>
        <strain evidence="2">JCM 15548</strain>
    </source>
</reference>
<dbReference type="Gene3D" id="3.40.50.300">
    <property type="entry name" value="P-loop containing nucleotide triphosphate hydrolases"/>
    <property type="match status" value="1"/>
</dbReference>
<keyword evidence="3" id="KW-1185">Reference proteome</keyword>
<dbReference type="Pfam" id="PF13521">
    <property type="entry name" value="AAA_28"/>
    <property type="match status" value="1"/>
</dbReference>
<dbReference type="PANTHER" id="PTHR37512">
    <property type="entry name" value="TRIFUNCTIONAL NAD BIOSYNTHESIS/REGULATOR PROTEIN NADR"/>
    <property type="match status" value="1"/>
</dbReference>
<evidence type="ECO:0000313" key="3">
    <source>
        <dbReference type="Proteomes" id="UP000032900"/>
    </source>
</evidence>
<dbReference type="EMBL" id="BAZW01000076">
    <property type="protein sequence ID" value="GAO27588.1"/>
    <property type="molecule type" value="Genomic_DNA"/>
</dbReference>
<keyword evidence="2" id="KW-0418">Kinase</keyword>